<organism evidence="2 3">
    <name type="scientific">Acidicapsa dinghuensis</name>
    <dbReference type="NCBI Taxonomy" id="2218256"/>
    <lineage>
        <taxon>Bacteria</taxon>
        <taxon>Pseudomonadati</taxon>
        <taxon>Acidobacteriota</taxon>
        <taxon>Terriglobia</taxon>
        <taxon>Terriglobales</taxon>
        <taxon>Acidobacteriaceae</taxon>
        <taxon>Acidicapsa</taxon>
    </lineage>
</organism>
<dbReference type="InterPro" id="IPR032710">
    <property type="entry name" value="NTF2-like_dom_sf"/>
</dbReference>
<reference evidence="3" key="1">
    <citation type="journal article" date="2019" name="Int. J. Syst. Evol. Microbiol.">
        <title>The Global Catalogue of Microorganisms (GCM) 10K type strain sequencing project: providing services to taxonomists for standard genome sequencing and annotation.</title>
        <authorList>
            <consortium name="The Broad Institute Genomics Platform"/>
            <consortium name="The Broad Institute Genome Sequencing Center for Infectious Disease"/>
            <person name="Wu L."/>
            <person name="Ma J."/>
        </authorList>
    </citation>
    <scope>NUCLEOTIDE SEQUENCE [LARGE SCALE GENOMIC DNA]</scope>
    <source>
        <strain evidence="3">JCM 4087</strain>
    </source>
</reference>
<feature type="domain" description="SnoaL-like" evidence="1">
    <location>
        <begin position="10"/>
        <end position="110"/>
    </location>
</feature>
<evidence type="ECO:0000259" key="1">
    <source>
        <dbReference type="Pfam" id="PF12680"/>
    </source>
</evidence>
<evidence type="ECO:0000313" key="3">
    <source>
        <dbReference type="Proteomes" id="UP001596091"/>
    </source>
</evidence>
<sequence length="121" mass="13873">MTNDRELLNAAYAHFNARELEDTLALMQPDVLWPNGMEGGWVHGHQGVRDYWTRQWAILDPHVDPVGFQAEPDGRIAVSVHQVVHDKTGALLMDLMIEHVYRIDNGLIQSMEIRDKQQTTE</sequence>
<protein>
    <submittedName>
        <fullName evidence="2">Nuclear transport factor 2 family protein</fullName>
    </submittedName>
</protein>
<name>A0ABW1ERA2_9BACT</name>
<proteinExistence type="predicted"/>
<dbReference type="EMBL" id="JBHSPH010000020">
    <property type="protein sequence ID" value="MFC5865438.1"/>
    <property type="molecule type" value="Genomic_DNA"/>
</dbReference>
<dbReference type="Gene3D" id="3.10.450.50">
    <property type="match status" value="1"/>
</dbReference>
<dbReference type="SUPFAM" id="SSF54427">
    <property type="entry name" value="NTF2-like"/>
    <property type="match status" value="1"/>
</dbReference>
<evidence type="ECO:0000313" key="2">
    <source>
        <dbReference type="EMBL" id="MFC5865438.1"/>
    </source>
</evidence>
<dbReference type="RefSeq" id="WP_263341896.1">
    <property type="nucleotide sequence ID" value="NZ_JAGSYH010000008.1"/>
</dbReference>
<keyword evidence="3" id="KW-1185">Reference proteome</keyword>
<accession>A0ABW1ERA2</accession>
<gene>
    <name evidence="2" type="ORF">ACFPT7_24245</name>
</gene>
<dbReference type="Proteomes" id="UP001596091">
    <property type="component" value="Unassembled WGS sequence"/>
</dbReference>
<comment type="caution">
    <text evidence="2">The sequence shown here is derived from an EMBL/GenBank/DDBJ whole genome shotgun (WGS) entry which is preliminary data.</text>
</comment>
<dbReference type="InterPro" id="IPR037401">
    <property type="entry name" value="SnoaL-like"/>
</dbReference>
<dbReference type="Pfam" id="PF12680">
    <property type="entry name" value="SnoaL_2"/>
    <property type="match status" value="1"/>
</dbReference>